<feature type="domain" description="EamA" evidence="8">
    <location>
        <begin position="17"/>
        <end position="153"/>
    </location>
</feature>
<dbReference type="Pfam" id="PF00892">
    <property type="entry name" value="EamA"/>
    <property type="match status" value="2"/>
</dbReference>
<dbReference type="InterPro" id="IPR051258">
    <property type="entry name" value="Diverse_Substrate_Transporter"/>
</dbReference>
<keyword evidence="3" id="KW-1003">Cell membrane</keyword>
<proteinExistence type="inferred from homology"/>
<feature type="transmembrane region" description="Helical" evidence="7">
    <location>
        <begin position="223"/>
        <end position="243"/>
    </location>
</feature>
<dbReference type="EMBL" id="DYWQ01000064">
    <property type="protein sequence ID" value="HJF44969.1"/>
    <property type="molecule type" value="Genomic_DNA"/>
</dbReference>
<evidence type="ECO:0000313" key="10">
    <source>
        <dbReference type="Proteomes" id="UP000697330"/>
    </source>
</evidence>
<feature type="transmembrane region" description="Helical" evidence="7">
    <location>
        <begin position="199"/>
        <end position="217"/>
    </location>
</feature>
<evidence type="ECO:0000259" key="8">
    <source>
        <dbReference type="Pfam" id="PF00892"/>
    </source>
</evidence>
<dbReference type="SUPFAM" id="SSF103481">
    <property type="entry name" value="Multidrug resistance efflux transporter EmrE"/>
    <property type="match status" value="2"/>
</dbReference>
<dbReference type="Proteomes" id="UP000697330">
    <property type="component" value="Unassembled WGS sequence"/>
</dbReference>
<dbReference type="InterPro" id="IPR037185">
    <property type="entry name" value="EmrE-like"/>
</dbReference>
<dbReference type="RefSeq" id="WP_274958877.1">
    <property type="nucleotide sequence ID" value="NZ_DYWQ01000064.1"/>
</dbReference>
<dbReference type="PANTHER" id="PTHR42920:SF11">
    <property type="entry name" value="INNER MEMBRANE PROTEIN YTFF"/>
    <property type="match status" value="1"/>
</dbReference>
<evidence type="ECO:0000256" key="6">
    <source>
        <dbReference type="ARBA" id="ARBA00023136"/>
    </source>
</evidence>
<reference evidence="9" key="1">
    <citation type="journal article" date="2021" name="PeerJ">
        <title>Extensive microbial diversity within the chicken gut microbiome revealed by metagenomics and culture.</title>
        <authorList>
            <person name="Gilroy R."/>
            <person name="Ravi A."/>
            <person name="Getino M."/>
            <person name="Pursley I."/>
            <person name="Horton D.L."/>
            <person name="Alikhan N.F."/>
            <person name="Baker D."/>
            <person name="Gharbi K."/>
            <person name="Hall N."/>
            <person name="Watson M."/>
            <person name="Adriaenssens E.M."/>
            <person name="Foster-Nyarko E."/>
            <person name="Jarju S."/>
            <person name="Secka A."/>
            <person name="Antonio M."/>
            <person name="Oren A."/>
            <person name="Chaudhuri R.R."/>
            <person name="La Ragione R."/>
            <person name="Hildebrand F."/>
            <person name="Pallen M.J."/>
        </authorList>
    </citation>
    <scope>NUCLEOTIDE SEQUENCE</scope>
    <source>
        <strain evidence="9">CHK124-7917</strain>
    </source>
</reference>
<feature type="transmembrane region" description="Helical" evidence="7">
    <location>
        <begin position="84"/>
        <end position="107"/>
    </location>
</feature>
<protein>
    <submittedName>
        <fullName evidence="9">DMT family transporter</fullName>
    </submittedName>
</protein>
<evidence type="ECO:0000256" key="7">
    <source>
        <dbReference type="SAM" id="Phobius"/>
    </source>
</evidence>
<gene>
    <name evidence="9" type="ORF">K8U72_04205</name>
</gene>
<reference evidence="9" key="2">
    <citation type="submission" date="2021-09" db="EMBL/GenBank/DDBJ databases">
        <authorList>
            <person name="Gilroy R."/>
        </authorList>
    </citation>
    <scope>NUCLEOTIDE SEQUENCE</scope>
    <source>
        <strain evidence="9">CHK124-7917</strain>
    </source>
</reference>
<evidence type="ECO:0000313" key="9">
    <source>
        <dbReference type="EMBL" id="HJF44969.1"/>
    </source>
</evidence>
<keyword evidence="4 7" id="KW-0812">Transmembrane</keyword>
<dbReference type="GO" id="GO:0005886">
    <property type="term" value="C:plasma membrane"/>
    <property type="evidence" value="ECO:0007669"/>
    <property type="project" value="UniProtKB-SubCell"/>
</dbReference>
<dbReference type="AlphaFoldDB" id="A0A921GFK1"/>
<feature type="transmembrane region" description="Helical" evidence="7">
    <location>
        <begin position="278"/>
        <end position="295"/>
    </location>
</feature>
<name>A0A921GFK1_9ACTN</name>
<evidence type="ECO:0000256" key="5">
    <source>
        <dbReference type="ARBA" id="ARBA00022989"/>
    </source>
</evidence>
<feature type="transmembrane region" description="Helical" evidence="7">
    <location>
        <begin position="160"/>
        <end position="178"/>
    </location>
</feature>
<organism evidence="9 10">
    <name type="scientific">Thermophilibacter provencensis</name>
    <dbReference type="NCBI Taxonomy" id="1852386"/>
    <lineage>
        <taxon>Bacteria</taxon>
        <taxon>Bacillati</taxon>
        <taxon>Actinomycetota</taxon>
        <taxon>Coriobacteriia</taxon>
        <taxon>Coriobacteriales</taxon>
        <taxon>Atopobiaceae</taxon>
        <taxon>Thermophilibacter</taxon>
    </lineage>
</organism>
<comment type="caution">
    <text evidence="9">The sequence shown here is derived from an EMBL/GenBank/DDBJ whole genome shotgun (WGS) entry which is preliminary data.</text>
</comment>
<feature type="transmembrane region" description="Helical" evidence="7">
    <location>
        <begin position="45"/>
        <end position="63"/>
    </location>
</feature>
<keyword evidence="5 7" id="KW-1133">Transmembrane helix</keyword>
<evidence type="ECO:0000256" key="4">
    <source>
        <dbReference type="ARBA" id="ARBA00022692"/>
    </source>
</evidence>
<feature type="transmembrane region" description="Helical" evidence="7">
    <location>
        <begin position="113"/>
        <end position="131"/>
    </location>
</feature>
<comment type="subcellular location">
    <subcellularLocation>
        <location evidence="1">Cell membrane</location>
        <topology evidence="1">Multi-pass membrane protein</topology>
    </subcellularLocation>
</comment>
<dbReference type="PANTHER" id="PTHR42920">
    <property type="entry name" value="OS03G0707200 PROTEIN-RELATED"/>
    <property type="match status" value="1"/>
</dbReference>
<feature type="domain" description="EamA" evidence="8">
    <location>
        <begin position="165"/>
        <end position="294"/>
    </location>
</feature>
<dbReference type="InterPro" id="IPR000620">
    <property type="entry name" value="EamA_dom"/>
</dbReference>
<sequence length="301" mass="30287">MGERGASKSARPARFVAAALLAACLYALSTPCSKVLLADVAPNMMAALLYLGAGAGMAALTGLRAVVRRGPSGEKPLERADAPYVVAMVLLDVAAPILLMAGLAHAAPENVALLNNFEIVATAVIALLALGERVAPRTWAGIAVITLSCALLSLEGGGALSFSAGSLMVIGACLCWGVENNCTSRLSERDPAQVVVVKGLGSGAGALAVALLAGDALPALPDAAAALALGFVAYGLSIFFYVYAQRGLGAARTSAYYAVNPFIGAALSLALFQTVPGPAFLLALALMALGAWLVTPHAGEA</sequence>
<evidence type="ECO:0000256" key="2">
    <source>
        <dbReference type="ARBA" id="ARBA00007362"/>
    </source>
</evidence>
<comment type="similarity">
    <text evidence="2">Belongs to the EamA transporter family.</text>
</comment>
<feature type="transmembrane region" description="Helical" evidence="7">
    <location>
        <begin position="138"/>
        <end position="154"/>
    </location>
</feature>
<evidence type="ECO:0000256" key="1">
    <source>
        <dbReference type="ARBA" id="ARBA00004651"/>
    </source>
</evidence>
<accession>A0A921GFK1</accession>
<evidence type="ECO:0000256" key="3">
    <source>
        <dbReference type="ARBA" id="ARBA00022475"/>
    </source>
</evidence>
<keyword evidence="6 7" id="KW-0472">Membrane</keyword>
<feature type="transmembrane region" description="Helical" evidence="7">
    <location>
        <begin position="255"/>
        <end position="272"/>
    </location>
</feature>